<name>A0A252BSH5_9PROT</name>
<proteinExistence type="predicted"/>
<keyword evidence="3" id="KW-1185">Reference proteome</keyword>
<protein>
    <recommendedName>
        <fullName evidence="1">HTH cro/C1-type domain-containing protein</fullName>
    </recommendedName>
</protein>
<dbReference type="eggNOG" id="COG1476">
    <property type="taxonomic scope" value="Bacteria"/>
</dbReference>
<dbReference type="AlphaFoldDB" id="A0A252BSH5"/>
<gene>
    <name evidence="2" type="ORF">HK26_06045</name>
</gene>
<dbReference type="Gene3D" id="1.10.260.40">
    <property type="entry name" value="lambda repressor-like DNA-binding domains"/>
    <property type="match status" value="1"/>
</dbReference>
<dbReference type="Proteomes" id="UP000194931">
    <property type="component" value="Unassembled WGS sequence"/>
</dbReference>
<reference evidence="3" key="1">
    <citation type="submission" date="2014-06" db="EMBL/GenBank/DDBJ databases">
        <authorList>
            <person name="Winans N.J."/>
            <person name="Newell P.D."/>
            <person name="Douglas A.E."/>
        </authorList>
    </citation>
    <scope>NUCLEOTIDE SEQUENCE [LARGE SCALE GENOMIC DNA]</scope>
</reference>
<dbReference type="PROSITE" id="PS50943">
    <property type="entry name" value="HTH_CROC1"/>
    <property type="match status" value="1"/>
</dbReference>
<dbReference type="STRING" id="1236501.GCA_000613865_00476"/>
<dbReference type="InterPro" id="IPR001387">
    <property type="entry name" value="Cro/C1-type_HTH"/>
</dbReference>
<organism evidence="2 3">
    <name type="scientific">Acetobacter okinawensis</name>
    <dbReference type="NCBI Taxonomy" id="1076594"/>
    <lineage>
        <taxon>Bacteria</taxon>
        <taxon>Pseudomonadati</taxon>
        <taxon>Pseudomonadota</taxon>
        <taxon>Alphaproteobacteria</taxon>
        <taxon>Acetobacterales</taxon>
        <taxon>Acetobacteraceae</taxon>
        <taxon>Acetobacter</taxon>
    </lineage>
</organism>
<dbReference type="EMBL" id="JOPJ01000027">
    <property type="protein sequence ID" value="OUJ11489.1"/>
    <property type="molecule type" value="Genomic_DNA"/>
</dbReference>
<dbReference type="CDD" id="cd00093">
    <property type="entry name" value="HTH_XRE"/>
    <property type="match status" value="1"/>
</dbReference>
<evidence type="ECO:0000313" key="2">
    <source>
        <dbReference type="EMBL" id="OUJ11489.1"/>
    </source>
</evidence>
<dbReference type="InterPro" id="IPR010982">
    <property type="entry name" value="Lambda_DNA-bd_dom_sf"/>
</dbReference>
<dbReference type="GO" id="GO:0003677">
    <property type="term" value="F:DNA binding"/>
    <property type="evidence" value="ECO:0007669"/>
    <property type="project" value="InterPro"/>
</dbReference>
<feature type="domain" description="HTH cro/C1-type" evidence="1">
    <location>
        <begin position="14"/>
        <end position="70"/>
    </location>
</feature>
<dbReference type="Pfam" id="PF01381">
    <property type="entry name" value="HTH_3"/>
    <property type="match status" value="1"/>
</dbReference>
<evidence type="ECO:0000259" key="1">
    <source>
        <dbReference type="PROSITE" id="PS50943"/>
    </source>
</evidence>
<comment type="caution">
    <text evidence="2">The sequence shown here is derived from an EMBL/GenBank/DDBJ whole genome shotgun (WGS) entry which is preliminary data.</text>
</comment>
<accession>A0A252BSH5</accession>
<evidence type="ECO:0000313" key="3">
    <source>
        <dbReference type="Proteomes" id="UP000194931"/>
    </source>
</evidence>
<sequence length="279" mass="31591">MDKRLISVTFQQRVLSLIQASGKSRSAFAEGIGIDRSALSQLLTTDAVRLPRADTLARIALQYGVSVDWLLGIAETAAPSHSGRTEMAENSEYYNIPLLTQWHDEARELKIRYIPHHLPDILCLQDVVAWELGARHYDQTTIQNITSNLGYNRRTSSDMEICLPTQAILSLSEGTFPWNGLSLAMRRAQIEHMITRVAELYPSLRIFLFDERLYHSVPYTIFGSLRAAIYAGSQYIVFNDQNTVLQMQTHFDGLIRKASVQPHEISNWLQQVLSAMPSL</sequence>
<dbReference type="RefSeq" id="WP_086639733.1">
    <property type="nucleotide sequence ID" value="NZ_JOPJ01000027.1"/>
</dbReference>
<dbReference type="SMART" id="SM00530">
    <property type="entry name" value="HTH_XRE"/>
    <property type="match status" value="1"/>
</dbReference>
<dbReference type="SUPFAM" id="SSF47413">
    <property type="entry name" value="lambda repressor-like DNA-binding domains"/>
    <property type="match status" value="1"/>
</dbReference>
<dbReference type="OrthoDB" id="8895516at2"/>